<comment type="caution">
    <text evidence="2">The sequence shown here is derived from an EMBL/GenBank/DDBJ whole genome shotgun (WGS) entry which is preliminary data.</text>
</comment>
<organism evidence="2 3">
    <name type="scientific">Hibiscus sabdariffa</name>
    <name type="common">roselle</name>
    <dbReference type="NCBI Taxonomy" id="183260"/>
    <lineage>
        <taxon>Eukaryota</taxon>
        <taxon>Viridiplantae</taxon>
        <taxon>Streptophyta</taxon>
        <taxon>Embryophyta</taxon>
        <taxon>Tracheophyta</taxon>
        <taxon>Spermatophyta</taxon>
        <taxon>Magnoliopsida</taxon>
        <taxon>eudicotyledons</taxon>
        <taxon>Gunneridae</taxon>
        <taxon>Pentapetalae</taxon>
        <taxon>rosids</taxon>
        <taxon>malvids</taxon>
        <taxon>Malvales</taxon>
        <taxon>Malvaceae</taxon>
        <taxon>Malvoideae</taxon>
        <taxon>Hibiscus</taxon>
    </lineage>
</organism>
<feature type="compositionally biased region" description="Polar residues" evidence="1">
    <location>
        <begin position="1"/>
        <end position="13"/>
    </location>
</feature>
<dbReference type="Proteomes" id="UP001472677">
    <property type="component" value="Unassembled WGS sequence"/>
</dbReference>
<accession>A0ABR2C1X3</accession>
<evidence type="ECO:0000313" key="2">
    <source>
        <dbReference type="EMBL" id="KAK8513278.1"/>
    </source>
</evidence>
<evidence type="ECO:0000313" key="3">
    <source>
        <dbReference type="Proteomes" id="UP001472677"/>
    </source>
</evidence>
<dbReference type="EMBL" id="JBBPBM010000069">
    <property type="protein sequence ID" value="KAK8513278.1"/>
    <property type="molecule type" value="Genomic_DNA"/>
</dbReference>
<feature type="compositionally biased region" description="Basic and acidic residues" evidence="1">
    <location>
        <begin position="25"/>
        <end position="35"/>
    </location>
</feature>
<evidence type="ECO:0000256" key="1">
    <source>
        <dbReference type="SAM" id="MobiDB-lite"/>
    </source>
</evidence>
<name>A0ABR2C1X3_9ROSI</name>
<feature type="region of interest" description="Disordered" evidence="1">
    <location>
        <begin position="1"/>
        <end position="39"/>
    </location>
</feature>
<reference evidence="2 3" key="1">
    <citation type="journal article" date="2024" name="G3 (Bethesda)">
        <title>Genome assembly of Hibiscus sabdariffa L. provides insights into metabolisms of medicinal natural products.</title>
        <authorList>
            <person name="Kim T."/>
        </authorList>
    </citation>
    <scope>NUCLEOTIDE SEQUENCE [LARGE SCALE GENOMIC DNA]</scope>
    <source>
        <strain evidence="2">TK-2024</strain>
        <tissue evidence="2">Old leaves</tissue>
    </source>
</reference>
<keyword evidence="3" id="KW-1185">Reference proteome</keyword>
<proteinExistence type="predicted"/>
<protein>
    <submittedName>
        <fullName evidence="2">Uncharacterized protein</fullName>
    </submittedName>
</protein>
<gene>
    <name evidence="2" type="ORF">V6N12_052476</name>
</gene>
<sequence>MKTSELSWNSQGETPLEIKPSIENMLKEGRSKNSAEEDPLAEAKATVAKLCKDRLEVLNVPRLTTGLANNVATWGITRRHEEWSDQSDSRKALVCFPSIVYKRITGKGYVSYRAGF</sequence>